<name>A0ABQ5I027_9ASTR</name>
<evidence type="ECO:0000313" key="4">
    <source>
        <dbReference type="Proteomes" id="UP001151760"/>
    </source>
</evidence>
<reference evidence="3" key="1">
    <citation type="journal article" date="2022" name="Int. J. Mol. Sci.">
        <title>Draft Genome of Tanacetum Coccineum: Genomic Comparison of Closely Related Tanacetum-Family Plants.</title>
        <authorList>
            <person name="Yamashiro T."/>
            <person name="Shiraishi A."/>
            <person name="Nakayama K."/>
            <person name="Satake H."/>
        </authorList>
    </citation>
    <scope>NUCLEOTIDE SEQUENCE</scope>
</reference>
<feature type="region of interest" description="Disordered" evidence="1">
    <location>
        <begin position="1"/>
        <end position="23"/>
    </location>
</feature>
<dbReference type="EMBL" id="BQNB010020204">
    <property type="protein sequence ID" value="GJT93453.1"/>
    <property type="molecule type" value="Genomic_DNA"/>
</dbReference>
<organism evidence="3 4">
    <name type="scientific">Tanacetum coccineum</name>
    <dbReference type="NCBI Taxonomy" id="301880"/>
    <lineage>
        <taxon>Eukaryota</taxon>
        <taxon>Viridiplantae</taxon>
        <taxon>Streptophyta</taxon>
        <taxon>Embryophyta</taxon>
        <taxon>Tracheophyta</taxon>
        <taxon>Spermatophyta</taxon>
        <taxon>Magnoliopsida</taxon>
        <taxon>eudicotyledons</taxon>
        <taxon>Gunneridae</taxon>
        <taxon>Pentapetalae</taxon>
        <taxon>asterids</taxon>
        <taxon>campanulids</taxon>
        <taxon>Asterales</taxon>
        <taxon>Asteraceae</taxon>
        <taxon>Asteroideae</taxon>
        <taxon>Anthemideae</taxon>
        <taxon>Anthemidinae</taxon>
        <taxon>Tanacetum</taxon>
    </lineage>
</organism>
<accession>A0ABQ5I027</accession>
<dbReference type="Proteomes" id="UP001151760">
    <property type="component" value="Unassembled WGS sequence"/>
</dbReference>
<evidence type="ECO:0000256" key="1">
    <source>
        <dbReference type="SAM" id="MobiDB-lite"/>
    </source>
</evidence>
<keyword evidence="4" id="KW-1185">Reference proteome</keyword>
<evidence type="ECO:0000259" key="2">
    <source>
        <dbReference type="Pfam" id="PF22936"/>
    </source>
</evidence>
<dbReference type="Pfam" id="PF22936">
    <property type="entry name" value="Pol_BBD"/>
    <property type="match status" value="1"/>
</dbReference>
<comment type="caution">
    <text evidence="3">The sequence shown here is derived from an EMBL/GenBank/DDBJ whole genome shotgun (WGS) entry which is preliminary data.</text>
</comment>
<reference evidence="3" key="2">
    <citation type="submission" date="2022-01" db="EMBL/GenBank/DDBJ databases">
        <authorList>
            <person name="Yamashiro T."/>
            <person name="Shiraishi A."/>
            <person name="Satake H."/>
            <person name="Nakayama K."/>
        </authorList>
    </citation>
    <scope>NUCLEOTIDE SEQUENCE</scope>
</reference>
<proteinExistence type="predicted"/>
<protein>
    <recommendedName>
        <fullName evidence="2">Retrovirus-related Pol polyprotein from transposon TNT 1-94-like beta-barrel domain-containing protein</fullName>
    </recommendedName>
</protein>
<gene>
    <name evidence="3" type="ORF">Tco_1082298</name>
</gene>
<sequence>MKKSSGFAKKGKHDQVSDSSNDEGNAYFGEALVVVRNEEMTELVIDSGGSYHMKHMSDFLYVFNVVDGSLVQLSDNMTCTINGAREVKIQLHDGSSFMLEDVWYVPGLRRSLISLGYDDWDQEKELYVYHGSKSDEFWYTKAWRFKTSWIKAT</sequence>
<evidence type="ECO:0000313" key="3">
    <source>
        <dbReference type="EMBL" id="GJT93453.1"/>
    </source>
</evidence>
<dbReference type="InterPro" id="IPR054722">
    <property type="entry name" value="PolX-like_BBD"/>
</dbReference>
<feature type="domain" description="Retrovirus-related Pol polyprotein from transposon TNT 1-94-like beta-barrel" evidence="2">
    <location>
        <begin position="44"/>
        <end position="116"/>
    </location>
</feature>